<feature type="compositionally biased region" description="Pro residues" evidence="1">
    <location>
        <begin position="138"/>
        <end position="159"/>
    </location>
</feature>
<dbReference type="WBParaSite" id="NBR_0000364201-mRNA-1">
    <property type="protein sequence ID" value="NBR_0000364201-mRNA-1"/>
    <property type="gene ID" value="NBR_0000364201"/>
</dbReference>
<accession>A0A0N4XM90</accession>
<protein>
    <submittedName>
        <fullName evidence="4">Protein piccolo</fullName>
    </submittedName>
</protein>
<feature type="region of interest" description="Disordered" evidence="1">
    <location>
        <begin position="1"/>
        <end position="20"/>
    </location>
</feature>
<gene>
    <name evidence="2" type="ORF">NBR_LOCUS3643</name>
</gene>
<sequence length="185" mass="21243">MREIRNALRKRLKPKDSSRDVSAFRRLIDEYRPSKKTTTVEHQQETYDKPTSKEKQRWLELSMFSRKKDDKKDISTEDYSRRAKTIGKSGKSDSERSNTLKINVPASDAQQKRPQPASAYSTLNLKHDYTPGVYDTPLVPPPPSAFRPPAPPPYPPPTVVSPVKYQNPKLTQPSPYLDNEPYDEV</sequence>
<keyword evidence="3" id="KW-1185">Reference proteome</keyword>
<dbReference type="EMBL" id="UYSL01005703">
    <property type="protein sequence ID" value="VDL67232.1"/>
    <property type="molecule type" value="Genomic_DNA"/>
</dbReference>
<dbReference type="AlphaFoldDB" id="A0A0N4XM90"/>
<dbReference type="Proteomes" id="UP000271162">
    <property type="component" value="Unassembled WGS sequence"/>
</dbReference>
<evidence type="ECO:0000313" key="3">
    <source>
        <dbReference type="Proteomes" id="UP000271162"/>
    </source>
</evidence>
<feature type="compositionally biased region" description="Basic and acidic residues" evidence="1">
    <location>
        <begin position="66"/>
        <end position="81"/>
    </location>
</feature>
<evidence type="ECO:0000256" key="1">
    <source>
        <dbReference type="SAM" id="MobiDB-lite"/>
    </source>
</evidence>
<organism evidence="4">
    <name type="scientific">Nippostrongylus brasiliensis</name>
    <name type="common">Rat hookworm</name>
    <dbReference type="NCBI Taxonomy" id="27835"/>
    <lineage>
        <taxon>Eukaryota</taxon>
        <taxon>Metazoa</taxon>
        <taxon>Ecdysozoa</taxon>
        <taxon>Nematoda</taxon>
        <taxon>Chromadorea</taxon>
        <taxon>Rhabditida</taxon>
        <taxon>Rhabditina</taxon>
        <taxon>Rhabditomorpha</taxon>
        <taxon>Strongyloidea</taxon>
        <taxon>Heligmosomidae</taxon>
        <taxon>Nippostrongylus</taxon>
    </lineage>
</organism>
<proteinExistence type="predicted"/>
<reference evidence="4" key="1">
    <citation type="submission" date="2017-02" db="UniProtKB">
        <authorList>
            <consortium name="WormBaseParasite"/>
        </authorList>
    </citation>
    <scope>IDENTIFICATION</scope>
</reference>
<feature type="compositionally biased region" description="Basic and acidic residues" evidence="1">
    <location>
        <begin position="32"/>
        <end position="58"/>
    </location>
</feature>
<evidence type="ECO:0000313" key="2">
    <source>
        <dbReference type="EMBL" id="VDL67232.1"/>
    </source>
</evidence>
<evidence type="ECO:0000313" key="4">
    <source>
        <dbReference type="WBParaSite" id="NBR_0000364201-mRNA-1"/>
    </source>
</evidence>
<reference evidence="2 3" key="2">
    <citation type="submission" date="2018-11" db="EMBL/GenBank/DDBJ databases">
        <authorList>
            <consortium name="Pathogen Informatics"/>
        </authorList>
    </citation>
    <scope>NUCLEOTIDE SEQUENCE [LARGE SCALE GENOMIC DNA]</scope>
</reference>
<feature type="region of interest" description="Disordered" evidence="1">
    <location>
        <begin position="32"/>
        <end position="185"/>
    </location>
</feature>
<name>A0A0N4XM90_NIPBR</name>
<feature type="compositionally biased region" description="Polar residues" evidence="1">
    <location>
        <begin position="108"/>
        <end position="124"/>
    </location>
</feature>